<accession>A0RTP1</accession>
<evidence type="ECO:0000256" key="1">
    <source>
        <dbReference type="SAM" id="MobiDB-lite"/>
    </source>
</evidence>
<dbReference type="Proteomes" id="UP000000758">
    <property type="component" value="Chromosome"/>
</dbReference>
<gene>
    <name evidence="2" type="ordered locus">CENSYa_0062</name>
</gene>
<dbReference type="STRING" id="414004.CENSYa_0062"/>
<feature type="compositionally biased region" description="Basic residues" evidence="1">
    <location>
        <begin position="103"/>
        <end position="121"/>
    </location>
</feature>
<keyword evidence="3" id="KW-1185">Reference proteome</keyword>
<protein>
    <submittedName>
        <fullName evidence="2">Uncharacterized protein</fullName>
    </submittedName>
</protein>
<organism evidence="2 3">
    <name type="scientific">Cenarchaeum symbiosum (strain A)</name>
    <dbReference type="NCBI Taxonomy" id="414004"/>
    <lineage>
        <taxon>Archaea</taxon>
        <taxon>Nitrososphaerota</taxon>
        <taxon>Candidatus Cenarchaeales</taxon>
        <taxon>Candidatus Cenarchaeaceae</taxon>
        <taxon>Candidatus Cenarchaeum</taxon>
    </lineage>
</organism>
<dbReference type="HOGENOM" id="CLU_1830509_0_0_2"/>
<dbReference type="EnsemblBacteria" id="ABK76708">
    <property type="protein sequence ID" value="ABK76708"/>
    <property type="gene ID" value="CENSYa_0062"/>
</dbReference>
<sequence length="140" mass="16139">MPEYVEHLQGGGPLRLGSKTKRIIRIIDDDQRLGITEMWKYDVTGSYRMLYAHFKPGWECTIKRCKENAIPAIIGCDLERDREKECAILHWIGNHDDYDRRQCHGKSRGKGAGGRARKKLKEAKAGEKPRPKKNRGPPRK</sequence>
<name>A0RTP1_CENSY</name>
<evidence type="ECO:0000313" key="2">
    <source>
        <dbReference type="EMBL" id="ABK76708.1"/>
    </source>
</evidence>
<feature type="compositionally biased region" description="Basic residues" evidence="1">
    <location>
        <begin position="130"/>
        <end position="140"/>
    </location>
</feature>
<feature type="region of interest" description="Disordered" evidence="1">
    <location>
        <begin position="97"/>
        <end position="140"/>
    </location>
</feature>
<dbReference type="KEGG" id="csy:CENSYa_0062"/>
<dbReference type="AlphaFoldDB" id="A0RTP1"/>
<dbReference type="EMBL" id="DP000238">
    <property type="protein sequence ID" value="ABK76708.1"/>
    <property type="molecule type" value="Genomic_DNA"/>
</dbReference>
<proteinExistence type="predicted"/>
<evidence type="ECO:0000313" key="3">
    <source>
        <dbReference type="Proteomes" id="UP000000758"/>
    </source>
</evidence>
<reference evidence="2 3" key="1">
    <citation type="journal article" date="2006" name="Proc. Natl. Acad. Sci. U.S.A.">
        <title>Genomic analysis of the uncultivated marine crenarchaeote Cenarchaeum symbiosum.</title>
        <authorList>
            <person name="Hallam S.J."/>
            <person name="Konstantinidis K.T."/>
            <person name="Putnam N."/>
            <person name="Schleper C."/>
            <person name="Watanabe Y."/>
            <person name="Sugahara J."/>
            <person name="Preston C."/>
            <person name="de la Torre J."/>
            <person name="Richardson P.M."/>
            <person name="DeLong E.F."/>
        </authorList>
    </citation>
    <scope>NUCLEOTIDE SEQUENCE [LARGE SCALE GENOMIC DNA]</scope>
    <source>
        <strain evidence="3">A</strain>
    </source>
</reference>